<evidence type="ECO:0000259" key="3">
    <source>
        <dbReference type="Pfam" id="PF22636"/>
    </source>
</evidence>
<feature type="binding site" evidence="2">
    <location>
        <position position="62"/>
    </location>
    <ligand>
        <name>substrate</name>
    </ligand>
</feature>
<feature type="binding site" evidence="2">
    <location>
        <position position="113"/>
    </location>
    <ligand>
        <name>substrate</name>
    </ligand>
</feature>
<protein>
    <submittedName>
        <fullName evidence="4">Thioesterase family protein</fullName>
    </submittedName>
</protein>
<dbReference type="InterPro" id="IPR025540">
    <property type="entry name" value="FlK"/>
</dbReference>
<feature type="domain" description="Fluoroacetyl-CoA-specific thioesterase-like" evidence="3">
    <location>
        <begin position="16"/>
        <end position="119"/>
    </location>
</feature>
<sequence length="130" mass="13893">MKEMQIGAKLSLSAAVTPDKLASTMKSGELPVFATPAMAALMEETAAALLKPFLDEGETSVGTALNLAHLAATPEGLTVTAEAEITAVDRRKVSFRVIVRDPAEEIGRADHDRFVVNAEKFLEKANRKKG</sequence>
<dbReference type="SUPFAM" id="SSF54637">
    <property type="entry name" value="Thioesterase/thiol ester dehydrase-isomerase"/>
    <property type="match status" value="1"/>
</dbReference>
<feature type="active site" evidence="1">
    <location>
        <position position="35"/>
    </location>
</feature>
<organism evidence="4 5">
    <name type="scientific">Candidatus Faecivivens stercoravium</name>
    <dbReference type="NCBI Taxonomy" id="2840803"/>
    <lineage>
        <taxon>Bacteria</taxon>
        <taxon>Bacillati</taxon>
        <taxon>Bacillota</taxon>
        <taxon>Clostridia</taxon>
        <taxon>Eubacteriales</taxon>
        <taxon>Oscillospiraceae</taxon>
        <taxon>Oscillospiraceae incertae sedis</taxon>
        <taxon>Candidatus Faecivivens</taxon>
    </lineage>
</organism>
<evidence type="ECO:0000256" key="1">
    <source>
        <dbReference type="PIRSR" id="PIRSR014972-1"/>
    </source>
</evidence>
<feature type="active site" evidence="1">
    <location>
        <position position="43"/>
    </location>
</feature>
<name>A0A9D1DX45_9FIRM</name>
<feature type="binding site" evidence="2">
    <location>
        <position position="62"/>
    </location>
    <ligand>
        <name>CoA</name>
        <dbReference type="ChEBI" id="CHEBI:57287"/>
    </ligand>
</feature>
<accession>A0A9D1DX45</accession>
<proteinExistence type="predicted"/>
<comment type="caution">
    <text evidence="4">The sequence shown here is derived from an EMBL/GenBank/DDBJ whole genome shotgun (WGS) entry which is preliminary data.</text>
</comment>
<dbReference type="InterPro" id="IPR029069">
    <property type="entry name" value="HotDog_dom_sf"/>
</dbReference>
<dbReference type="EMBL" id="DVHA01000132">
    <property type="protein sequence ID" value="HIR60734.1"/>
    <property type="molecule type" value="Genomic_DNA"/>
</dbReference>
<dbReference type="InterPro" id="IPR054485">
    <property type="entry name" value="FlK-like_dom"/>
</dbReference>
<reference evidence="4" key="1">
    <citation type="submission" date="2020-10" db="EMBL/GenBank/DDBJ databases">
        <authorList>
            <person name="Gilroy R."/>
        </authorList>
    </citation>
    <scope>NUCLEOTIDE SEQUENCE</scope>
    <source>
        <strain evidence="4">CHK189-12415</strain>
    </source>
</reference>
<evidence type="ECO:0000256" key="2">
    <source>
        <dbReference type="PIRSR" id="PIRSR014972-2"/>
    </source>
</evidence>
<evidence type="ECO:0000313" key="4">
    <source>
        <dbReference type="EMBL" id="HIR60734.1"/>
    </source>
</evidence>
<gene>
    <name evidence="4" type="ORF">IAB37_04065</name>
</gene>
<feature type="active site" evidence="1">
    <location>
        <position position="69"/>
    </location>
</feature>
<dbReference type="Gene3D" id="3.10.129.10">
    <property type="entry name" value="Hotdog Thioesterase"/>
    <property type="match status" value="1"/>
</dbReference>
<dbReference type="Proteomes" id="UP000824241">
    <property type="component" value="Unassembled WGS sequence"/>
</dbReference>
<dbReference type="Pfam" id="PF22636">
    <property type="entry name" value="FlK"/>
    <property type="match status" value="1"/>
</dbReference>
<dbReference type="PANTHER" id="PTHR36934:SF1">
    <property type="entry name" value="THIOESTERASE DOMAIN-CONTAINING PROTEIN"/>
    <property type="match status" value="1"/>
</dbReference>
<dbReference type="PIRSF" id="PIRSF014972">
    <property type="entry name" value="FlK"/>
    <property type="match status" value="1"/>
</dbReference>
<dbReference type="AlphaFoldDB" id="A0A9D1DX45"/>
<dbReference type="PANTHER" id="PTHR36934">
    <property type="entry name" value="BLR0278 PROTEIN"/>
    <property type="match status" value="1"/>
</dbReference>
<reference evidence="4" key="2">
    <citation type="journal article" date="2021" name="PeerJ">
        <title>Extensive microbial diversity within the chicken gut microbiome revealed by metagenomics and culture.</title>
        <authorList>
            <person name="Gilroy R."/>
            <person name="Ravi A."/>
            <person name="Getino M."/>
            <person name="Pursley I."/>
            <person name="Horton D.L."/>
            <person name="Alikhan N.F."/>
            <person name="Baker D."/>
            <person name="Gharbi K."/>
            <person name="Hall N."/>
            <person name="Watson M."/>
            <person name="Adriaenssens E.M."/>
            <person name="Foster-Nyarko E."/>
            <person name="Jarju S."/>
            <person name="Secka A."/>
            <person name="Antonio M."/>
            <person name="Oren A."/>
            <person name="Chaudhuri R.R."/>
            <person name="La Ragione R."/>
            <person name="Hildebrand F."/>
            <person name="Pallen M.J."/>
        </authorList>
    </citation>
    <scope>NUCLEOTIDE SEQUENCE</scope>
    <source>
        <strain evidence="4">CHK189-12415</strain>
    </source>
</reference>
<evidence type="ECO:0000313" key="5">
    <source>
        <dbReference type="Proteomes" id="UP000824241"/>
    </source>
</evidence>